<keyword evidence="3" id="KW-1185">Reference proteome</keyword>
<evidence type="ECO:0000313" key="2">
    <source>
        <dbReference type="EMBL" id="KAL3398727.1"/>
    </source>
</evidence>
<name>A0ABD2X1P0_9HYME</name>
<feature type="compositionally biased region" description="Basic and acidic residues" evidence="1">
    <location>
        <begin position="54"/>
        <end position="70"/>
    </location>
</feature>
<dbReference type="EMBL" id="JBJJXI010000059">
    <property type="protein sequence ID" value="KAL3398727.1"/>
    <property type="molecule type" value="Genomic_DNA"/>
</dbReference>
<dbReference type="AlphaFoldDB" id="A0ABD2X1P0"/>
<evidence type="ECO:0000256" key="1">
    <source>
        <dbReference type="SAM" id="MobiDB-lite"/>
    </source>
</evidence>
<gene>
    <name evidence="2" type="ORF">TKK_007852</name>
</gene>
<dbReference type="Proteomes" id="UP001627154">
    <property type="component" value="Unassembled WGS sequence"/>
</dbReference>
<accession>A0ABD2X1P0</accession>
<sequence length="70" mass="8056">MQSTNLLYVPCNCSSSSSRRGSCRNEAAPRRVRFIFHRECVGGEISTRKHNNKQRVEAQKEARTEKTETK</sequence>
<proteinExistence type="predicted"/>
<protein>
    <submittedName>
        <fullName evidence="2">Uncharacterized protein</fullName>
    </submittedName>
</protein>
<organism evidence="2 3">
    <name type="scientific">Trichogramma kaykai</name>
    <dbReference type="NCBI Taxonomy" id="54128"/>
    <lineage>
        <taxon>Eukaryota</taxon>
        <taxon>Metazoa</taxon>
        <taxon>Ecdysozoa</taxon>
        <taxon>Arthropoda</taxon>
        <taxon>Hexapoda</taxon>
        <taxon>Insecta</taxon>
        <taxon>Pterygota</taxon>
        <taxon>Neoptera</taxon>
        <taxon>Endopterygota</taxon>
        <taxon>Hymenoptera</taxon>
        <taxon>Apocrita</taxon>
        <taxon>Proctotrupomorpha</taxon>
        <taxon>Chalcidoidea</taxon>
        <taxon>Trichogrammatidae</taxon>
        <taxon>Trichogramma</taxon>
    </lineage>
</organism>
<reference evidence="2 3" key="1">
    <citation type="journal article" date="2024" name="bioRxiv">
        <title>A reference genome for Trichogramma kaykai: A tiny desert-dwelling parasitoid wasp with competing sex-ratio distorters.</title>
        <authorList>
            <person name="Culotta J."/>
            <person name="Lindsey A.R."/>
        </authorList>
    </citation>
    <scope>NUCLEOTIDE SEQUENCE [LARGE SCALE GENOMIC DNA]</scope>
    <source>
        <strain evidence="2 3">KSX58</strain>
    </source>
</reference>
<feature type="region of interest" description="Disordered" evidence="1">
    <location>
        <begin position="47"/>
        <end position="70"/>
    </location>
</feature>
<comment type="caution">
    <text evidence="2">The sequence shown here is derived from an EMBL/GenBank/DDBJ whole genome shotgun (WGS) entry which is preliminary data.</text>
</comment>
<evidence type="ECO:0000313" key="3">
    <source>
        <dbReference type="Proteomes" id="UP001627154"/>
    </source>
</evidence>